<dbReference type="CDD" id="cd04334">
    <property type="entry name" value="ProRS-INS"/>
    <property type="match status" value="1"/>
</dbReference>
<evidence type="ECO:0000256" key="4">
    <source>
        <dbReference type="ARBA" id="ARBA00022598"/>
    </source>
</evidence>
<evidence type="ECO:0000313" key="12">
    <source>
        <dbReference type="EMBL" id="MDT0619399.1"/>
    </source>
</evidence>
<dbReference type="HAMAP" id="MF_01569">
    <property type="entry name" value="Pro_tRNA_synth_type1"/>
    <property type="match status" value="1"/>
</dbReference>
<dbReference type="CDD" id="cd00861">
    <property type="entry name" value="ProRS_anticodon_short"/>
    <property type="match status" value="1"/>
</dbReference>
<dbReference type="InterPro" id="IPR036754">
    <property type="entry name" value="YbaK/aa-tRNA-synt-asso_dom_sf"/>
</dbReference>
<dbReference type="PANTHER" id="PTHR42753:SF2">
    <property type="entry name" value="PROLINE--TRNA LIGASE"/>
    <property type="match status" value="1"/>
</dbReference>
<dbReference type="InterPro" id="IPR007214">
    <property type="entry name" value="YbaK/aa-tRNA-synth-assoc-dom"/>
</dbReference>
<dbReference type="Pfam" id="PF00587">
    <property type="entry name" value="tRNA-synt_2b"/>
    <property type="match status" value="1"/>
</dbReference>
<dbReference type="PRINTS" id="PR01046">
    <property type="entry name" value="TRNASYNTHPRO"/>
</dbReference>
<dbReference type="InterPro" id="IPR023717">
    <property type="entry name" value="Pro-tRNA-Synthase_IIa_type1"/>
</dbReference>
<evidence type="ECO:0000313" key="13">
    <source>
        <dbReference type="Proteomes" id="UP001259982"/>
    </source>
</evidence>
<keyword evidence="5 10" id="KW-0547">Nucleotide-binding</keyword>
<dbReference type="Gene3D" id="3.40.50.800">
    <property type="entry name" value="Anticodon-binding domain"/>
    <property type="match status" value="1"/>
</dbReference>
<evidence type="ECO:0000256" key="5">
    <source>
        <dbReference type="ARBA" id="ARBA00022741"/>
    </source>
</evidence>
<keyword evidence="3 10" id="KW-0963">Cytoplasm</keyword>
<comment type="function">
    <text evidence="10">Catalyzes the attachment of proline to tRNA(Pro) in a two-step reaction: proline is first activated by ATP to form Pro-AMP and then transferred to the acceptor end of tRNA(Pro). As ProRS can inadvertently accommodate and process non-cognate amino acids such as alanine and cysteine, to avoid such errors it has two additional distinct editing activities against alanine. One activity is designated as 'pretransfer' editing and involves the tRNA(Pro)-independent hydrolysis of activated Ala-AMP. The other activity is designated 'posttransfer' editing and involves deacylation of mischarged Ala-tRNA(Pro). The misacylated Cys-tRNA(Pro) is not edited by ProRS.</text>
</comment>
<evidence type="ECO:0000256" key="10">
    <source>
        <dbReference type="HAMAP-Rule" id="MF_01569"/>
    </source>
</evidence>
<dbReference type="InterPro" id="IPR002314">
    <property type="entry name" value="aa-tRNA-synt_IIb"/>
</dbReference>
<dbReference type="Pfam" id="PF04073">
    <property type="entry name" value="tRNA_edit"/>
    <property type="match status" value="1"/>
</dbReference>
<keyword evidence="13" id="KW-1185">Reference proteome</keyword>
<comment type="similarity">
    <text evidence="10">Belongs to the class-II aminoacyl-tRNA synthetase family. ProS type 1 subfamily.</text>
</comment>
<dbReference type="NCBIfam" id="NF006625">
    <property type="entry name" value="PRK09194.1"/>
    <property type="match status" value="1"/>
</dbReference>
<dbReference type="PROSITE" id="PS50862">
    <property type="entry name" value="AA_TRNA_LIGASE_II"/>
    <property type="match status" value="1"/>
</dbReference>
<dbReference type="SUPFAM" id="SSF55681">
    <property type="entry name" value="Class II aaRS and biotin synthetases"/>
    <property type="match status" value="1"/>
</dbReference>
<evidence type="ECO:0000256" key="1">
    <source>
        <dbReference type="ARBA" id="ARBA00004496"/>
    </source>
</evidence>
<name>A0ABU3BAB1_9GAMM</name>
<dbReference type="Gene3D" id="3.90.960.10">
    <property type="entry name" value="YbaK/aminoacyl-tRNA synthetase-associated domain"/>
    <property type="match status" value="1"/>
</dbReference>
<evidence type="ECO:0000256" key="7">
    <source>
        <dbReference type="ARBA" id="ARBA00022917"/>
    </source>
</evidence>
<evidence type="ECO:0000256" key="2">
    <source>
        <dbReference type="ARBA" id="ARBA00011738"/>
    </source>
</evidence>
<evidence type="ECO:0000259" key="11">
    <source>
        <dbReference type="PROSITE" id="PS50862"/>
    </source>
</evidence>
<comment type="catalytic activity">
    <reaction evidence="9 10">
        <text>tRNA(Pro) + L-proline + ATP = L-prolyl-tRNA(Pro) + AMP + diphosphate</text>
        <dbReference type="Rhea" id="RHEA:14305"/>
        <dbReference type="Rhea" id="RHEA-COMP:9700"/>
        <dbReference type="Rhea" id="RHEA-COMP:9702"/>
        <dbReference type="ChEBI" id="CHEBI:30616"/>
        <dbReference type="ChEBI" id="CHEBI:33019"/>
        <dbReference type="ChEBI" id="CHEBI:60039"/>
        <dbReference type="ChEBI" id="CHEBI:78442"/>
        <dbReference type="ChEBI" id="CHEBI:78532"/>
        <dbReference type="ChEBI" id="CHEBI:456215"/>
        <dbReference type="EC" id="6.1.1.15"/>
    </reaction>
</comment>
<dbReference type="InterPro" id="IPR006195">
    <property type="entry name" value="aa-tRNA-synth_II"/>
</dbReference>
<dbReference type="InterPro" id="IPR044140">
    <property type="entry name" value="ProRS_anticodon_short"/>
</dbReference>
<dbReference type="InterPro" id="IPR033730">
    <property type="entry name" value="ProRS_core_prok"/>
</dbReference>
<feature type="domain" description="Aminoacyl-transfer RNA synthetases class-II family profile" evidence="11">
    <location>
        <begin position="33"/>
        <end position="465"/>
    </location>
</feature>
<dbReference type="Gene3D" id="3.30.930.10">
    <property type="entry name" value="Bira Bifunctional Protein, Domain 2"/>
    <property type="match status" value="2"/>
</dbReference>
<dbReference type="EMBL" id="JAVRHY010000014">
    <property type="protein sequence ID" value="MDT0619399.1"/>
    <property type="molecule type" value="Genomic_DNA"/>
</dbReference>
<accession>A0ABU3BAB1</accession>
<dbReference type="CDD" id="cd00779">
    <property type="entry name" value="ProRS_core_prok"/>
    <property type="match status" value="1"/>
</dbReference>
<dbReference type="NCBIfam" id="TIGR00409">
    <property type="entry name" value="proS_fam_II"/>
    <property type="match status" value="1"/>
</dbReference>
<comment type="subcellular location">
    <subcellularLocation>
        <location evidence="1 10">Cytoplasm</location>
    </subcellularLocation>
</comment>
<comment type="domain">
    <text evidence="10">Consists of three domains: the N-terminal catalytic domain, the editing domain and the C-terminal anticodon-binding domain.</text>
</comment>
<evidence type="ECO:0000256" key="3">
    <source>
        <dbReference type="ARBA" id="ARBA00022490"/>
    </source>
</evidence>
<dbReference type="InterPro" id="IPR002316">
    <property type="entry name" value="Pro-tRNA-ligase_IIa"/>
</dbReference>
<sequence length="570" mass="62323">MRLSRFSLHTTKETPADAEIVSHQLMLRAGMIRRLAAGLYTWTPLGLRVLRRVEAIVREEMDAAGALELLMPAVQPAELWQESGRWDAMGPLMLRMFDRHEREYCFGPTHEEVITDLVRRDVRSYRQLPVNLYQIQTKFRDEIRPRFGVMRAREFLMKDAYSFHMDADDLQREYDNMRAAYCRIFDRLGLEYRVVAADPGDIGGSKSEEFHVLASSGEDELAVSDSGPFAANVEAAALPAPGAERPAPQAERSTVDTPGINTIDGLCQALSVPADRTMKSVVVDGADGDPVLLLLRGDHQLNPIKAERLDAVAAPLTFADEAVIRRHFGAGPGSLGPVGVKVRIIADHGVAALADFVTGANEDGKHFNGVNWGRDLPEPEFADLRNAMAGDPSPDGQGTLTLVRGIEVGHIFQLGRKYSESMQLTVLDEDGRDITPEMGCYGIGVSRIVGGAIEQCHDDNGIIWPDAIAPFTLLICPIKADKSQRVREAAEALYDACRHAGVNVALDDRGLRPGPMFADADLIGVPHRIVVGERGLDAGALEYKARSADNATEITHDIDAVLDAIGHARS</sequence>
<keyword evidence="8 10" id="KW-0030">Aminoacyl-tRNA synthetase</keyword>
<dbReference type="Proteomes" id="UP001259982">
    <property type="component" value="Unassembled WGS sequence"/>
</dbReference>
<dbReference type="InterPro" id="IPR045864">
    <property type="entry name" value="aa-tRNA-synth_II/BPL/LPL"/>
</dbReference>
<comment type="caution">
    <text evidence="12">The sequence shown here is derived from an EMBL/GenBank/DDBJ whole genome shotgun (WGS) entry which is preliminary data.</text>
</comment>
<gene>
    <name evidence="10" type="primary">proS</name>
    <name evidence="12" type="ORF">RM531_13045</name>
</gene>
<protein>
    <recommendedName>
        <fullName evidence="10">Proline--tRNA ligase</fullName>
        <ecNumber evidence="10">6.1.1.15</ecNumber>
    </recommendedName>
    <alternativeName>
        <fullName evidence="10">Prolyl-tRNA synthetase</fullName>
        <shortName evidence="10">ProRS</shortName>
    </alternativeName>
</protein>
<dbReference type="InterPro" id="IPR036621">
    <property type="entry name" value="Anticodon-bd_dom_sf"/>
</dbReference>
<keyword evidence="7 10" id="KW-0648">Protein biosynthesis</keyword>
<dbReference type="Pfam" id="PF03129">
    <property type="entry name" value="HGTP_anticodon"/>
    <property type="match status" value="1"/>
</dbReference>
<keyword evidence="6 10" id="KW-0067">ATP-binding</keyword>
<evidence type="ECO:0000256" key="8">
    <source>
        <dbReference type="ARBA" id="ARBA00023146"/>
    </source>
</evidence>
<dbReference type="EC" id="6.1.1.15" evidence="10"/>
<dbReference type="SUPFAM" id="SSF52954">
    <property type="entry name" value="Class II aaRS ABD-related"/>
    <property type="match status" value="1"/>
</dbReference>
<dbReference type="GO" id="GO:0004827">
    <property type="term" value="F:proline-tRNA ligase activity"/>
    <property type="evidence" value="ECO:0007669"/>
    <property type="project" value="UniProtKB-EC"/>
</dbReference>
<evidence type="ECO:0000256" key="9">
    <source>
        <dbReference type="ARBA" id="ARBA00047671"/>
    </source>
</evidence>
<dbReference type="InterPro" id="IPR004154">
    <property type="entry name" value="Anticodon-bd"/>
</dbReference>
<dbReference type="InterPro" id="IPR004500">
    <property type="entry name" value="Pro-tRNA-synth_IIa_bac-type"/>
</dbReference>
<organism evidence="12 13">
    <name type="scientific">Spectribacter acetivorans</name>
    <dbReference type="NCBI Taxonomy" id="3075603"/>
    <lineage>
        <taxon>Bacteria</taxon>
        <taxon>Pseudomonadati</taxon>
        <taxon>Pseudomonadota</taxon>
        <taxon>Gammaproteobacteria</taxon>
        <taxon>Salinisphaerales</taxon>
        <taxon>Salinisphaeraceae</taxon>
        <taxon>Spectribacter</taxon>
    </lineage>
</organism>
<dbReference type="SUPFAM" id="SSF55826">
    <property type="entry name" value="YbaK/ProRS associated domain"/>
    <property type="match status" value="1"/>
</dbReference>
<keyword evidence="4 10" id="KW-0436">Ligase</keyword>
<proteinExistence type="inferred from homology"/>
<comment type="subunit">
    <text evidence="2 10">Homodimer.</text>
</comment>
<evidence type="ECO:0000256" key="6">
    <source>
        <dbReference type="ARBA" id="ARBA00022840"/>
    </source>
</evidence>
<dbReference type="InterPro" id="IPR050062">
    <property type="entry name" value="Pro-tRNA_synthetase"/>
</dbReference>
<dbReference type="RefSeq" id="WP_311659813.1">
    <property type="nucleotide sequence ID" value="NZ_JAVRHY010000014.1"/>
</dbReference>
<reference evidence="12 13" key="1">
    <citation type="submission" date="2023-09" db="EMBL/GenBank/DDBJ databases">
        <authorList>
            <person name="Rey-Velasco X."/>
        </authorList>
    </citation>
    <scope>NUCLEOTIDE SEQUENCE [LARGE SCALE GENOMIC DNA]</scope>
    <source>
        <strain evidence="12 13">P385</strain>
    </source>
</reference>
<dbReference type="PANTHER" id="PTHR42753">
    <property type="entry name" value="MITOCHONDRIAL RIBOSOME PROTEIN L39/PROLYL-TRNA LIGASE FAMILY MEMBER"/>
    <property type="match status" value="1"/>
</dbReference>